<evidence type="ECO:0000313" key="9">
    <source>
        <dbReference type="Proteomes" id="UP000644147"/>
    </source>
</evidence>
<evidence type="ECO:0000313" key="8">
    <source>
        <dbReference type="EMBL" id="MBK0401796.1"/>
    </source>
</evidence>
<keyword evidence="5 7" id="KW-0472">Membrane</keyword>
<evidence type="ECO:0000256" key="6">
    <source>
        <dbReference type="ARBA" id="ARBA00023315"/>
    </source>
</evidence>
<dbReference type="PANTHER" id="PTHR30606">
    <property type="entry name" value="LIPID A BIOSYNTHESIS LAUROYL ACYLTRANSFERASE"/>
    <property type="match status" value="1"/>
</dbReference>
<dbReference type="RefSeq" id="WP_200504406.1">
    <property type="nucleotide sequence ID" value="NZ_JAEHFX010000001.1"/>
</dbReference>
<dbReference type="GO" id="GO:0016746">
    <property type="term" value="F:acyltransferase activity"/>
    <property type="evidence" value="ECO:0007669"/>
    <property type="project" value="UniProtKB-KW"/>
</dbReference>
<keyword evidence="3" id="KW-0997">Cell inner membrane</keyword>
<keyword evidence="7" id="KW-0812">Transmembrane</keyword>
<dbReference type="CDD" id="cd07984">
    <property type="entry name" value="LPLAT_LABLAT-like"/>
    <property type="match status" value="1"/>
</dbReference>
<dbReference type="Proteomes" id="UP000644147">
    <property type="component" value="Unassembled WGS sequence"/>
</dbReference>
<evidence type="ECO:0000256" key="4">
    <source>
        <dbReference type="ARBA" id="ARBA00022679"/>
    </source>
</evidence>
<keyword evidence="6 8" id="KW-0012">Acyltransferase</keyword>
<comment type="caution">
    <text evidence="8">The sequence shown here is derived from an EMBL/GenBank/DDBJ whole genome shotgun (WGS) entry which is preliminary data.</text>
</comment>
<organism evidence="8 9">
    <name type="scientific">Adhaeribacter terrigena</name>
    <dbReference type="NCBI Taxonomy" id="2793070"/>
    <lineage>
        <taxon>Bacteria</taxon>
        <taxon>Pseudomonadati</taxon>
        <taxon>Bacteroidota</taxon>
        <taxon>Cytophagia</taxon>
        <taxon>Cytophagales</taxon>
        <taxon>Hymenobacteraceae</taxon>
        <taxon>Adhaeribacter</taxon>
    </lineage>
</organism>
<gene>
    <name evidence="8" type="ORF">I5M27_02295</name>
</gene>
<evidence type="ECO:0000256" key="5">
    <source>
        <dbReference type="ARBA" id="ARBA00023136"/>
    </source>
</evidence>
<protein>
    <submittedName>
        <fullName evidence="8">Lysophospholipid acyltransferase family protein</fullName>
    </submittedName>
</protein>
<reference evidence="8 9" key="1">
    <citation type="submission" date="2020-12" db="EMBL/GenBank/DDBJ databases">
        <title>Bacterial novel species Adhaeribacter sp. BT258 isolated from soil.</title>
        <authorList>
            <person name="Jung H.-Y."/>
        </authorList>
    </citation>
    <scope>NUCLEOTIDE SEQUENCE [LARGE SCALE GENOMIC DNA]</scope>
    <source>
        <strain evidence="8 9">BT258</strain>
    </source>
</reference>
<keyword evidence="7" id="KW-1133">Transmembrane helix</keyword>
<accession>A0ABS1BY21</accession>
<evidence type="ECO:0000256" key="3">
    <source>
        <dbReference type="ARBA" id="ARBA00022519"/>
    </source>
</evidence>
<dbReference type="PANTHER" id="PTHR30606:SF10">
    <property type="entry name" value="PHOSPHATIDYLINOSITOL MANNOSIDE ACYLTRANSFERASE"/>
    <property type="match status" value="1"/>
</dbReference>
<comment type="subcellular location">
    <subcellularLocation>
        <location evidence="1">Cell inner membrane</location>
    </subcellularLocation>
</comment>
<evidence type="ECO:0000256" key="7">
    <source>
        <dbReference type="SAM" id="Phobius"/>
    </source>
</evidence>
<evidence type="ECO:0000256" key="2">
    <source>
        <dbReference type="ARBA" id="ARBA00022475"/>
    </source>
</evidence>
<proteinExistence type="predicted"/>
<name>A0ABS1BY21_9BACT</name>
<feature type="transmembrane region" description="Helical" evidence="7">
    <location>
        <begin position="12"/>
        <end position="40"/>
    </location>
</feature>
<dbReference type="Pfam" id="PF03279">
    <property type="entry name" value="Lip_A_acyltrans"/>
    <property type="match status" value="1"/>
</dbReference>
<keyword evidence="9" id="KW-1185">Reference proteome</keyword>
<sequence>MQAYPPKKRYYPLWWLLLAVSRLPFPLLYLLSDFLCLILYRFIGYRKKVVRLNLERSFPEKTAVEIESLIPAFYHNLCDVIVETLKLATITKAEMRGRTSHPDSEVFVKAASAGPVIILGSHQANWEWALPGAAAHFSFPADGIYKVLNNEFFEWFMLRTRTRFGQHLINMKDTLKDFIRRKNIPRAISMLSDQTPPRGEIQYWTTFLNQDTAFYVGADKLAATFKYPVFFVECVRVKRGFYEYRISQLWDGKTTLENEAFPITERYARKLEKSVQANPAAYLWSHKRWKHARPVANEMAGMQ</sequence>
<dbReference type="EMBL" id="JAEHFX010000001">
    <property type="protein sequence ID" value="MBK0401796.1"/>
    <property type="molecule type" value="Genomic_DNA"/>
</dbReference>
<evidence type="ECO:0000256" key="1">
    <source>
        <dbReference type="ARBA" id="ARBA00004533"/>
    </source>
</evidence>
<dbReference type="InterPro" id="IPR004960">
    <property type="entry name" value="LipA_acyltrans"/>
</dbReference>
<keyword evidence="2" id="KW-1003">Cell membrane</keyword>
<keyword evidence="4" id="KW-0808">Transferase</keyword>